<reference evidence="2 3" key="1">
    <citation type="journal article" date="2014" name="Proc. Natl. Acad. Sci. U.S.A.">
        <title>Trajectory and genomic determinants of fungal-pathogen speciation and host adaptation.</title>
        <authorList>
            <person name="Hu X."/>
            <person name="Xiao G."/>
            <person name="Zheng P."/>
            <person name="Shang Y."/>
            <person name="Su Y."/>
            <person name="Zhang X."/>
            <person name="Liu X."/>
            <person name="Zhan S."/>
            <person name="St Leger R.J."/>
            <person name="Wang C."/>
        </authorList>
    </citation>
    <scope>NUCLEOTIDE SEQUENCE [LARGE SCALE GENOMIC DNA]</scope>
    <source>
        <strain evidence="2 3">ARSEF 1941</strain>
    </source>
</reference>
<dbReference type="AlphaFoldDB" id="A0A0B2WSD1"/>
<evidence type="ECO:0000313" key="2">
    <source>
        <dbReference type="EMBL" id="KHN95860.1"/>
    </source>
</evidence>
<organism evidence="2 3">
    <name type="scientific">Metarhizium album (strain ARSEF 1941)</name>
    <dbReference type="NCBI Taxonomy" id="1081103"/>
    <lineage>
        <taxon>Eukaryota</taxon>
        <taxon>Fungi</taxon>
        <taxon>Dikarya</taxon>
        <taxon>Ascomycota</taxon>
        <taxon>Pezizomycotina</taxon>
        <taxon>Sordariomycetes</taxon>
        <taxon>Hypocreomycetidae</taxon>
        <taxon>Hypocreales</taxon>
        <taxon>Clavicipitaceae</taxon>
        <taxon>Metarhizium</taxon>
    </lineage>
</organism>
<dbReference type="HOGENOM" id="CLU_182417_0_0_1"/>
<protein>
    <submittedName>
        <fullName evidence="2">Nck-associated protein 1</fullName>
    </submittedName>
</protein>
<keyword evidence="1" id="KW-0812">Transmembrane</keyword>
<dbReference type="RefSeq" id="XP_040676926.1">
    <property type="nucleotide sequence ID" value="XM_040825020.1"/>
</dbReference>
<comment type="caution">
    <text evidence="2">The sequence shown here is derived from an EMBL/GenBank/DDBJ whole genome shotgun (WGS) entry which is preliminary data.</text>
</comment>
<accession>A0A0B2WSD1</accession>
<proteinExistence type="predicted"/>
<gene>
    <name evidence="2" type="ORF">MAM_06222</name>
</gene>
<keyword evidence="1" id="KW-0472">Membrane</keyword>
<sequence>MNNFEWLHKVGATKEAIAVLNDQPHLFTDLLLVLLGLGLQCLLIWYIHHATKKPEQKKKKKKKKPVER</sequence>
<evidence type="ECO:0000256" key="1">
    <source>
        <dbReference type="SAM" id="Phobius"/>
    </source>
</evidence>
<evidence type="ECO:0000313" key="3">
    <source>
        <dbReference type="Proteomes" id="UP000030816"/>
    </source>
</evidence>
<feature type="transmembrane region" description="Helical" evidence="1">
    <location>
        <begin position="30"/>
        <end position="48"/>
    </location>
</feature>
<keyword evidence="1" id="KW-1133">Transmembrane helix</keyword>
<dbReference type="EMBL" id="AZHE01000019">
    <property type="protein sequence ID" value="KHN95860.1"/>
    <property type="molecule type" value="Genomic_DNA"/>
</dbReference>
<dbReference type="Proteomes" id="UP000030816">
    <property type="component" value="Unassembled WGS sequence"/>
</dbReference>
<name>A0A0B2WSD1_METAS</name>
<keyword evidence="3" id="KW-1185">Reference proteome</keyword>
<dbReference type="GeneID" id="63740677"/>